<sequence>MNVPNHETSTTAAACLVRLPVIHHARFTLLLDRLLPHRTDPSLFTPNISPNRWTTLIQSETKLLALKVCLDGVLGVLVMEVLRSVDINTCLGEKLRSVNGC</sequence>
<evidence type="ECO:0000313" key="2">
    <source>
        <dbReference type="Proteomes" id="UP001152523"/>
    </source>
</evidence>
<keyword evidence="2" id="KW-1185">Reference proteome</keyword>
<dbReference type="EMBL" id="CAMAPF010000991">
    <property type="protein sequence ID" value="CAH9135743.1"/>
    <property type="molecule type" value="Genomic_DNA"/>
</dbReference>
<dbReference type="Proteomes" id="UP001152523">
    <property type="component" value="Unassembled WGS sequence"/>
</dbReference>
<evidence type="ECO:0000313" key="1">
    <source>
        <dbReference type="EMBL" id="CAH9135743.1"/>
    </source>
</evidence>
<proteinExistence type="predicted"/>
<reference evidence="1" key="1">
    <citation type="submission" date="2022-07" db="EMBL/GenBank/DDBJ databases">
        <authorList>
            <person name="Macas J."/>
            <person name="Novak P."/>
            <person name="Neumann P."/>
        </authorList>
    </citation>
    <scope>NUCLEOTIDE SEQUENCE</scope>
</reference>
<accession>A0AAV0FJX6</accession>
<protein>
    <submittedName>
        <fullName evidence="1">Uncharacterized protein</fullName>
    </submittedName>
</protein>
<organism evidence="1 2">
    <name type="scientific">Cuscuta epithymum</name>
    <dbReference type="NCBI Taxonomy" id="186058"/>
    <lineage>
        <taxon>Eukaryota</taxon>
        <taxon>Viridiplantae</taxon>
        <taxon>Streptophyta</taxon>
        <taxon>Embryophyta</taxon>
        <taxon>Tracheophyta</taxon>
        <taxon>Spermatophyta</taxon>
        <taxon>Magnoliopsida</taxon>
        <taxon>eudicotyledons</taxon>
        <taxon>Gunneridae</taxon>
        <taxon>Pentapetalae</taxon>
        <taxon>asterids</taxon>
        <taxon>lamiids</taxon>
        <taxon>Solanales</taxon>
        <taxon>Convolvulaceae</taxon>
        <taxon>Cuscuteae</taxon>
        <taxon>Cuscuta</taxon>
        <taxon>Cuscuta subgen. Cuscuta</taxon>
    </lineage>
</organism>
<comment type="caution">
    <text evidence="1">The sequence shown here is derived from an EMBL/GenBank/DDBJ whole genome shotgun (WGS) entry which is preliminary data.</text>
</comment>
<name>A0AAV0FJX6_9ASTE</name>
<gene>
    <name evidence="1" type="ORF">CEPIT_LOCUS34751</name>
</gene>
<dbReference type="AlphaFoldDB" id="A0AAV0FJX6"/>